<dbReference type="EMBL" id="BARV01029298">
    <property type="protein sequence ID" value="GAI43348.1"/>
    <property type="molecule type" value="Genomic_DNA"/>
</dbReference>
<feature type="non-terminal residue" evidence="1">
    <location>
        <position position="1"/>
    </location>
</feature>
<sequence length="73" mass="8473">RIGLDTMDQYGDIIEGIRMAFPRVAEYLDDRPEAITKLLPRLNTLISDPDTRKRLNLDLSGAKDDLSRIWREE</sequence>
<proteinExistence type="predicted"/>
<comment type="caution">
    <text evidence="1">The sequence shown here is derived from an EMBL/GenBank/DDBJ whole genome shotgun (WGS) entry which is preliminary data.</text>
</comment>
<organism evidence="1">
    <name type="scientific">marine sediment metagenome</name>
    <dbReference type="NCBI Taxonomy" id="412755"/>
    <lineage>
        <taxon>unclassified sequences</taxon>
        <taxon>metagenomes</taxon>
        <taxon>ecological metagenomes</taxon>
    </lineage>
</organism>
<gene>
    <name evidence="1" type="ORF">S06H3_46742</name>
</gene>
<accession>X1NIA5</accession>
<protein>
    <submittedName>
        <fullName evidence="1">Uncharacterized protein</fullName>
    </submittedName>
</protein>
<evidence type="ECO:0000313" key="1">
    <source>
        <dbReference type="EMBL" id="GAI43348.1"/>
    </source>
</evidence>
<dbReference type="AlphaFoldDB" id="X1NIA5"/>
<reference evidence="1" key="1">
    <citation type="journal article" date="2014" name="Front. Microbiol.">
        <title>High frequency of phylogenetically diverse reductive dehalogenase-homologous genes in deep subseafloor sedimentary metagenomes.</title>
        <authorList>
            <person name="Kawai M."/>
            <person name="Futagami T."/>
            <person name="Toyoda A."/>
            <person name="Takaki Y."/>
            <person name="Nishi S."/>
            <person name="Hori S."/>
            <person name="Arai W."/>
            <person name="Tsubouchi T."/>
            <person name="Morono Y."/>
            <person name="Uchiyama I."/>
            <person name="Ito T."/>
            <person name="Fujiyama A."/>
            <person name="Inagaki F."/>
            <person name="Takami H."/>
        </authorList>
    </citation>
    <scope>NUCLEOTIDE SEQUENCE</scope>
    <source>
        <strain evidence="1">Expedition CK06-06</strain>
    </source>
</reference>
<name>X1NIA5_9ZZZZ</name>